<comment type="caution">
    <text evidence="1">The sequence shown here is derived from an EMBL/GenBank/DDBJ whole genome shotgun (WGS) entry which is preliminary data.</text>
</comment>
<evidence type="ECO:0000313" key="1">
    <source>
        <dbReference type="EMBL" id="RAY16372.1"/>
    </source>
</evidence>
<sequence length="63" mass="6874">MKVRIIGTAEELPTALAALGRTFTVLETSRPYPRRGDSQLCSVYLEVRLTPDRPEDLSGGATP</sequence>
<dbReference type="EMBL" id="QLYX01000002">
    <property type="protein sequence ID" value="RAY16372.1"/>
    <property type="molecule type" value="Genomic_DNA"/>
</dbReference>
<accession>A0A365HBH9</accession>
<proteinExistence type="predicted"/>
<dbReference type="RefSeq" id="WP_111863711.1">
    <property type="nucleotide sequence ID" value="NZ_QLYX01000002.1"/>
</dbReference>
<keyword evidence="2" id="KW-1185">Reference proteome</keyword>
<organism evidence="1 2">
    <name type="scientific">Actinomadura craniellae</name>
    <dbReference type="NCBI Taxonomy" id="2231787"/>
    <lineage>
        <taxon>Bacteria</taxon>
        <taxon>Bacillati</taxon>
        <taxon>Actinomycetota</taxon>
        <taxon>Actinomycetes</taxon>
        <taxon>Streptosporangiales</taxon>
        <taxon>Thermomonosporaceae</taxon>
        <taxon>Actinomadura</taxon>
    </lineage>
</organism>
<name>A0A365HBH9_9ACTN</name>
<protein>
    <submittedName>
        <fullName evidence="1">Uncharacterized protein</fullName>
    </submittedName>
</protein>
<gene>
    <name evidence="1" type="ORF">DPM19_05700</name>
</gene>
<dbReference type="OrthoDB" id="3629590at2"/>
<dbReference type="Proteomes" id="UP000251891">
    <property type="component" value="Unassembled WGS sequence"/>
</dbReference>
<dbReference type="AlphaFoldDB" id="A0A365HBH9"/>
<evidence type="ECO:0000313" key="2">
    <source>
        <dbReference type="Proteomes" id="UP000251891"/>
    </source>
</evidence>
<reference evidence="1 2" key="1">
    <citation type="submission" date="2018-06" db="EMBL/GenBank/DDBJ databases">
        <title>Actinomadura craniellae sp. nov. isolated from marine sponge Craniella sp.</title>
        <authorList>
            <person name="Li L."/>
            <person name="Xu Q.H."/>
            <person name="Lin H.W."/>
            <person name="Lu Y.H."/>
        </authorList>
    </citation>
    <scope>NUCLEOTIDE SEQUENCE [LARGE SCALE GENOMIC DNA]</scope>
    <source>
        <strain evidence="1 2">LHW63021</strain>
    </source>
</reference>